<dbReference type="PANTHER" id="PTHR33365:SF14">
    <property type="entry name" value="TAT PATHWAY SIGNAL SEQUENCE"/>
    <property type="match status" value="1"/>
</dbReference>
<keyword evidence="5" id="KW-1185">Reference proteome</keyword>
<dbReference type="AlphaFoldDB" id="A0A5N5WQI7"/>
<gene>
    <name evidence="4" type="ORF">BDV29DRAFT_198723</name>
</gene>
<dbReference type="GO" id="GO:0043386">
    <property type="term" value="P:mycotoxin biosynthetic process"/>
    <property type="evidence" value="ECO:0007669"/>
    <property type="project" value="InterPro"/>
</dbReference>
<keyword evidence="3" id="KW-1133">Transmembrane helix</keyword>
<feature type="compositionally biased region" description="Basic and acidic residues" evidence="2">
    <location>
        <begin position="14"/>
        <end position="28"/>
    </location>
</feature>
<evidence type="ECO:0000313" key="5">
    <source>
        <dbReference type="Proteomes" id="UP000326565"/>
    </source>
</evidence>
<evidence type="ECO:0008006" key="6">
    <source>
        <dbReference type="Google" id="ProtNLM"/>
    </source>
</evidence>
<accession>A0A5N5WQI7</accession>
<feature type="region of interest" description="Disordered" evidence="2">
    <location>
        <begin position="1"/>
        <end position="28"/>
    </location>
</feature>
<dbReference type="InterPro" id="IPR021765">
    <property type="entry name" value="UstYa-like"/>
</dbReference>
<comment type="similarity">
    <text evidence="1">Belongs to the ustYa family.</text>
</comment>
<organism evidence="4 5">
    <name type="scientific">Aspergillus leporis</name>
    <dbReference type="NCBI Taxonomy" id="41062"/>
    <lineage>
        <taxon>Eukaryota</taxon>
        <taxon>Fungi</taxon>
        <taxon>Dikarya</taxon>
        <taxon>Ascomycota</taxon>
        <taxon>Pezizomycotina</taxon>
        <taxon>Eurotiomycetes</taxon>
        <taxon>Eurotiomycetidae</taxon>
        <taxon>Eurotiales</taxon>
        <taxon>Aspergillaceae</taxon>
        <taxon>Aspergillus</taxon>
        <taxon>Aspergillus subgen. Circumdati</taxon>
    </lineage>
</organism>
<feature type="transmembrane region" description="Helical" evidence="3">
    <location>
        <begin position="65"/>
        <end position="84"/>
    </location>
</feature>
<proteinExistence type="inferred from homology"/>
<dbReference type="Pfam" id="PF11807">
    <property type="entry name" value="UstYa"/>
    <property type="match status" value="1"/>
</dbReference>
<evidence type="ECO:0000256" key="3">
    <source>
        <dbReference type="SAM" id="Phobius"/>
    </source>
</evidence>
<dbReference type="EMBL" id="ML732343">
    <property type="protein sequence ID" value="KAB8069404.1"/>
    <property type="molecule type" value="Genomic_DNA"/>
</dbReference>
<evidence type="ECO:0000256" key="1">
    <source>
        <dbReference type="ARBA" id="ARBA00035112"/>
    </source>
</evidence>
<reference evidence="4 5" key="1">
    <citation type="submission" date="2019-04" db="EMBL/GenBank/DDBJ databases">
        <title>Friends and foes A comparative genomics study of 23 Aspergillus species from section Flavi.</title>
        <authorList>
            <consortium name="DOE Joint Genome Institute"/>
            <person name="Kjaerbolling I."/>
            <person name="Vesth T."/>
            <person name="Frisvad J.C."/>
            <person name="Nybo J.L."/>
            <person name="Theobald S."/>
            <person name="Kildgaard S."/>
            <person name="Isbrandt T."/>
            <person name="Kuo A."/>
            <person name="Sato A."/>
            <person name="Lyhne E.K."/>
            <person name="Kogle M.E."/>
            <person name="Wiebenga A."/>
            <person name="Kun R.S."/>
            <person name="Lubbers R.J."/>
            <person name="Makela M.R."/>
            <person name="Barry K."/>
            <person name="Chovatia M."/>
            <person name="Clum A."/>
            <person name="Daum C."/>
            <person name="Haridas S."/>
            <person name="He G."/>
            <person name="LaButti K."/>
            <person name="Lipzen A."/>
            <person name="Mondo S."/>
            <person name="Riley R."/>
            <person name="Salamov A."/>
            <person name="Simmons B.A."/>
            <person name="Magnuson J.K."/>
            <person name="Henrissat B."/>
            <person name="Mortensen U.H."/>
            <person name="Larsen T.O."/>
            <person name="Devries R.P."/>
            <person name="Grigoriev I.V."/>
            <person name="Machida M."/>
            <person name="Baker S.E."/>
            <person name="Andersen M.R."/>
        </authorList>
    </citation>
    <scope>NUCLEOTIDE SEQUENCE [LARGE SCALE GENOMIC DNA]</scope>
    <source>
        <strain evidence="4 5">CBS 151.66</strain>
    </source>
</reference>
<keyword evidence="3" id="KW-0472">Membrane</keyword>
<feature type="compositionally biased region" description="Polar residues" evidence="2">
    <location>
        <begin position="1"/>
        <end position="10"/>
    </location>
</feature>
<name>A0A5N5WQI7_9EURO</name>
<evidence type="ECO:0000313" key="4">
    <source>
        <dbReference type="EMBL" id="KAB8069404.1"/>
    </source>
</evidence>
<protein>
    <recommendedName>
        <fullName evidence="6">Tat pathway signal sequence</fullName>
    </recommendedName>
</protein>
<dbReference type="PANTHER" id="PTHR33365">
    <property type="entry name" value="YALI0B05434P"/>
    <property type="match status" value="1"/>
</dbReference>
<dbReference type="OrthoDB" id="3687641at2759"/>
<dbReference type="Proteomes" id="UP000326565">
    <property type="component" value="Unassembled WGS sequence"/>
</dbReference>
<sequence length="322" mass="36244">MSHCQPNQTARPPVKGEDSFREGHSERDSERGLLTDFLPMKSEKRWSSDGNKWKAVGFSKLPCSAIWVILLNILIFCSSVLFIVSPLSSRACLRHLSDQDKWKATSSYAPILERFNIPRTVLTTNGSLYDSEPPSILRIPQGDEADAEWFRISSGVFPILISAGEVRKLGKDPTLAVRVPDEFGYGPDAYLAQTEVFHLLHCLDMLRKEISYEHYYYPEFGNNPDAQHGAHITHCIDILAQYIKCQSPVDVILFNWVGGWDQPFPDFMNKHVCRDFEALLAYVNENSLAAEVFQAMKEPPNGYPVQPDPSIAPFLPTVVPGS</sequence>
<evidence type="ECO:0000256" key="2">
    <source>
        <dbReference type="SAM" id="MobiDB-lite"/>
    </source>
</evidence>
<keyword evidence="3" id="KW-0812">Transmembrane</keyword>